<feature type="transmembrane region" description="Helical" evidence="6">
    <location>
        <begin position="12"/>
        <end position="33"/>
    </location>
</feature>
<keyword evidence="4 6" id="KW-1133">Transmembrane helix</keyword>
<dbReference type="InterPro" id="IPR018076">
    <property type="entry name" value="T2SS_GspF_dom"/>
</dbReference>
<feature type="transmembrane region" description="Helical" evidence="6">
    <location>
        <begin position="271"/>
        <end position="293"/>
    </location>
</feature>
<feature type="transmembrane region" description="Helical" evidence="6">
    <location>
        <begin position="99"/>
        <end position="117"/>
    </location>
</feature>
<evidence type="ECO:0000259" key="7">
    <source>
        <dbReference type="Pfam" id="PF00482"/>
    </source>
</evidence>
<keyword evidence="5 6" id="KW-0472">Membrane</keyword>
<keyword evidence="2" id="KW-1003">Cell membrane</keyword>
<dbReference type="Gene3D" id="1.20.81.30">
    <property type="entry name" value="Type II secretion system (T2SS), domain F"/>
    <property type="match status" value="1"/>
</dbReference>
<evidence type="ECO:0000256" key="3">
    <source>
        <dbReference type="ARBA" id="ARBA00022692"/>
    </source>
</evidence>
<dbReference type="Pfam" id="PF00482">
    <property type="entry name" value="T2SSF"/>
    <property type="match status" value="1"/>
</dbReference>
<feature type="transmembrane region" description="Helical" evidence="6">
    <location>
        <begin position="305"/>
        <end position="324"/>
    </location>
</feature>
<dbReference type="EMBL" id="FNTJ01000001">
    <property type="protein sequence ID" value="SEB57967.1"/>
    <property type="molecule type" value="Genomic_DNA"/>
</dbReference>
<dbReference type="Proteomes" id="UP000198982">
    <property type="component" value="Unassembled WGS sequence"/>
</dbReference>
<dbReference type="PANTHER" id="PTHR35007">
    <property type="entry name" value="INTEGRAL MEMBRANE PROTEIN-RELATED"/>
    <property type="match status" value="1"/>
</dbReference>
<dbReference type="PANTHER" id="PTHR35007:SF1">
    <property type="entry name" value="PILUS ASSEMBLY PROTEIN"/>
    <property type="match status" value="1"/>
</dbReference>
<proteinExistence type="predicted"/>
<evidence type="ECO:0000256" key="4">
    <source>
        <dbReference type="ARBA" id="ARBA00022989"/>
    </source>
</evidence>
<organism evidence="8 9">
    <name type="scientific">Pseudomonas saponiphila</name>
    <dbReference type="NCBI Taxonomy" id="556534"/>
    <lineage>
        <taxon>Bacteria</taxon>
        <taxon>Pseudomonadati</taxon>
        <taxon>Pseudomonadota</taxon>
        <taxon>Gammaproteobacteria</taxon>
        <taxon>Pseudomonadales</taxon>
        <taxon>Pseudomonadaceae</taxon>
        <taxon>Pseudomonas</taxon>
    </lineage>
</organism>
<evidence type="ECO:0000256" key="2">
    <source>
        <dbReference type="ARBA" id="ARBA00022475"/>
    </source>
</evidence>
<name>A0A1H4KHK9_9PSED</name>
<evidence type="ECO:0000256" key="5">
    <source>
        <dbReference type="ARBA" id="ARBA00023136"/>
    </source>
</evidence>
<dbReference type="AlphaFoldDB" id="A0A1H4KHK9"/>
<accession>A0A1H4KHK9</accession>
<protein>
    <submittedName>
        <fullName evidence="8">Tight adherence protein B</fullName>
    </submittedName>
</protein>
<dbReference type="InterPro" id="IPR042094">
    <property type="entry name" value="T2SS_GspF_sf"/>
</dbReference>
<gene>
    <name evidence="8" type="ORF">SAMN05216178_1330</name>
</gene>
<evidence type="ECO:0000313" key="9">
    <source>
        <dbReference type="Proteomes" id="UP000198982"/>
    </source>
</evidence>
<dbReference type="GO" id="GO:0005886">
    <property type="term" value="C:plasma membrane"/>
    <property type="evidence" value="ECO:0007669"/>
    <property type="project" value="UniProtKB-SubCell"/>
</dbReference>
<dbReference type="RefSeq" id="WP_092311267.1">
    <property type="nucleotide sequence ID" value="NZ_FNTJ01000001.1"/>
</dbReference>
<evidence type="ECO:0000313" key="8">
    <source>
        <dbReference type="EMBL" id="SEB57967.1"/>
    </source>
</evidence>
<feature type="transmembrane region" description="Helical" evidence="6">
    <location>
        <begin position="123"/>
        <end position="140"/>
    </location>
</feature>
<sequence length="328" mass="37142">MSQIPSEFILAFLGMVFTAMFLLSQGLVIPVFGEASKVRKRIRGRLNLLERASNLPNMQSILRQKYLRRLSPLEARLEQLPVMESLAQMIEQSGHEYRAYRVLLLGVVLGSAVGLLLWVLLQIWWVALPVAMAVFWLPVLKISRDRSKRFAEFEEGLPDALDAVCRALRAGHPFNETLQLVADEHKGPVAHEFGLTFSDINYGNDVRRAMLGLLERMPSMTVMMLVTTVLIHRETGGNLTEVLERLSSLIRGRFRFQRKVRTLSAEGRMSGWILVSMPFVLAAAIVFSSPTYLPLLFQEPLGQKLVIGAFIAMLIGIFWIRKIIRIQV</sequence>
<keyword evidence="3 6" id="KW-0812">Transmembrane</keyword>
<feature type="domain" description="Type II secretion system protein GspF" evidence="7">
    <location>
        <begin position="161"/>
        <end position="286"/>
    </location>
</feature>
<comment type="subcellular location">
    <subcellularLocation>
        <location evidence="1">Cell membrane</location>
        <topology evidence="1">Multi-pass membrane protein</topology>
    </subcellularLocation>
</comment>
<reference evidence="9" key="1">
    <citation type="submission" date="2016-10" db="EMBL/GenBank/DDBJ databases">
        <authorList>
            <person name="Varghese N."/>
            <person name="Submissions S."/>
        </authorList>
    </citation>
    <scope>NUCLEOTIDE SEQUENCE [LARGE SCALE GENOMIC DNA]</scope>
    <source>
        <strain evidence="9">DSM 9751</strain>
    </source>
</reference>
<evidence type="ECO:0000256" key="6">
    <source>
        <dbReference type="SAM" id="Phobius"/>
    </source>
</evidence>
<keyword evidence="9" id="KW-1185">Reference proteome</keyword>
<evidence type="ECO:0000256" key="1">
    <source>
        <dbReference type="ARBA" id="ARBA00004651"/>
    </source>
</evidence>